<dbReference type="Proteomes" id="UP000232688">
    <property type="component" value="Unassembled WGS sequence"/>
</dbReference>
<feature type="non-terminal residue" evidence="1">
    <location>
        <position position="1"/>
    </location>
</feature>
<organism evidence="1 2">
    <name type="scientific">Rhizophagus irregularis</name>
    <dbReference type="NCBI Taxonomy" id="588596"/>
    <lineage>
        <taxon>Eukaryota</taxon>
        <taxon>Fungi</taxon>
        <taxon>Fungi incertae sedis</taxon>
        <taxon>Mucoromycota</taxon>
        <taxon>Glomeromycotina</taxon>
        <taxon>Glomeromycetes</taxon>
        <taxon>Glomerales</taxon>
        <taxon>Glomeraceae</taxon>
        <taxon>Rhizophagus</taxon>
    </lineage>
</organism>
<comment type="caution">
    <text evidence="1">The sequence shown here is derived from an EMBL/GenBank/DDBJ whole genome shotgun (WGS) entry which is preliminary data.</text>
</comment>
<dbReference type="AlphaFoldDB" id="A0A2N0R863"/>
<sequence length="118" mass="14384">VFVSEFYNIIWQPHCKTVAEWEHTKGIKKQDLRKRPLAYQCIAYNRILTIQTEEGTFDLEKRKILKHNEQWSIALEKTKQYINQFIREGNRVLWKRVLLKPYEIVILYNLIATIEEYR</sequence>
<dbReference type="EMBL" id="LLXH01001318">
    <property type="protein sequence ID" value="PKC59499.1"/>
    <property type="molecule type" value="Genomic_DNA"/>
</dbReference>
<gene>
    <name evidence="1" type="ORF">RhiirA1_492875</name>
</gene>
<reference evidence="1 2" key="2">
    <citation type="submission" date="2017-10" db="EMBL/GenBank/DDBJ databases">
        <title>Genome analyses suggest a sexual origin of heterokaryosis in a supposedly ancient asexual fungus.</title>
        <authorList>
            <person name="Corradi N."/>
            <person name="Sedzielewska K."/>
            <person name="Noel J."/>
            <person name="Charron P."/>
            <person name="Farinelli L."/>
            <person name="Marton T."/>
            <person name="Kruger M."/>
            <person name="Pelin A."/>
            <person name="Brachmann A."/>
            <person name="Corradi N."/>
        </authorList>
    </citation>
    <scope>NUCLEOTIDE SEQUENCE [LARGE SCALE GENOMIC DNA]</scope>
    <source>
        <strain evidence="1 2">A1</strain>
    </source>
</reference>
<proteinExistence type="predicted"/>
<name>A0A2N0R863_9GLOM</name>
<dbReference type="VEuPathDB" id="FungiDB:RhiirA1_492875"/>
<accession>A0A2N0R863</accession>
<protein>
    <submittedName>
        <fullName evidence="1">Uncharacterized protein</fullName>
    </submittedName>
</protein>
<dbReference type="VEuPathDB" id="FungiDB:RhiirFUN_019032"/>
<dbReference type="VEuPathDB" id="FungiDB:FUN_018714"/>
<evidence type="ECO:0000313" key="1">
    <source>
        <dbReference type="EMBL" id="PKC59499.1"/>
    </source>
</evidence>
<evidence type="ECO:0000313" key="2">
    <source>
        <dbReference type="Proteomes" id="UP000232688"/>
    </source>
</evidence>
<reference evidence="1 2" key="1">
    <citation type="submission" date="2017-10" db="EMBL/GenBank/DDBJ databases">
        <title>Extensive intraspecific genome diversity in a model arbuscular mycorrhizal fungus.</title>
        <authorList>
            <person name="Chen E.C.H."/>
            <person name="Morin E."/>
            <person name="Baudet D."/>
            <person name="Noel J."/>
            <person name="Ndikumana S."/>
            <person name="Charron P."/>
            <person name="St-Onge C."/>
            <person name="Giorgi J."/>
            <person name="Grigoriev I.V."/>
            <person name="Roux C."/>
            <person name="Martin F.M."/>
            <person name="Corradi N."/>
        </authorList>
    </citation>
    <scope>NUCLEOTIDE SEQUENCE [LARGE SCALE GENOMIC DNA]</scope>
    <source>
        <strain evidence="1 2">A1</strain>
    </source>
</reference>